<keyword evidence="3" id="KW-1185">Reference proteome</keyword>
<evidence type="ECO:0000313" key="3">
    <source>
        <dbReference type="Proteomes" id="UP000004605"/>
    </source>
</evidence>
<dbReference type="EMBL" id="AFWF01000086">
    <property type="protein sequence ID" value="EGU43404.1"/>
    <property type="molecule type" value="Genomic_DNA"/>
</dbReference>
<name>F9S0D4_9VIBR</name>
<feature type="region of interest" description="Disordered" evidence="1">
    <location>
        <begin position="1"/>
        <end position="51"/>
    </location>
</feature>
<organism evidence="2 3">
    <name type="scientific">Vibrio ichthyoenteri ATCC 700023</name>
    <dbReference type="NCBI Taxonomy" id="870968"/>
    <lineage>
        <taxon>Bacteria</taxon>
        <taxon>Pseudomonadati</taxon>
        <taxon>Pseudomonadota</taxon>
        <taxon>Gammaproteobacteria</taxon>
        <taxon>Vibrionales</taxon>
        <taxon>Vibrionaceae</taxon>
        <taxon>Vibrio</taxon>
    </lineage>
</organism>
<sequence length="51" mass="5810">MTINTRFVYVPENEIPEQTQPSSPPLMSEKEAQRQALVKQAQHEGQLLSDD</sequence>
<reference evidence="2 3" key="1">
    <citation type="journal article" date="2012" name="Int. J. Syst. Evol. Microbiol.">
        <title>Vibrio caribbeanicus sp. nov., isolated from the marine sponge Scleritoderma cyanea.</title>
        <authorList>
            <person name="Hoffmann M."/>
            <person name="Monday S.R."/>
            <person name="Allard M.W."/>
            <person name="Strain E.A."/>
            <person name="Whittaker P."/>
            <person name="Naum M."/>
            <person name="McCarthy P.J."/>
            <person name="Lopez J.V."/>
            <person name="Fischer M."/>
            <person name="Brown E.W."/>
        </authorList>
    </citation>
    <scope>NUCLEOTIDE SEQUENCE [LARGE SCALE GENOMIC DNA]</scope>
    <source>
        <strain evidence="2 3">ATCC 700023</strain>
    </source>
</reference>
<dbReference type="Proteomes" id="UP000004605">
    <property type="component" value="Unassembled WGS sequence"/>
</dbReference>
<accession>F9S0D4</accession>
<dbReference type="RefSeq" id="WP_006711557.1">
    <property type="nucleotide sequence ID" value="NZ_AFWF01000086.1"/>
</dbReference>
<evidence type="ECO:0000313" key="2">
    <source>
        <dbReference type="EMBL" id="EGU43404.1"/>
    </source>
</evidence>
<comment type="caution">
    <text evidence="2">The sequence shown here is derived from an EMBL/GenBank/DDBJ whole genome shotgun (WGS) entry which is preliminary data.</text>
</comment>
<protein>
    <submittedName>
        <fullName evidence="2">Uncharacterized protein</fullName>
    </submittedName>
</protein>
<gene>
    <name evidence="2" type="ORF">VII00023_16270</name>
</gene>
<proteinExistence type="predicted"/>
<dbReference type="AlphaFoldDB" id="F9S0D4"/>
<evidence type="ECO:0000256" key="1">
    <source>
        <dbReference type="SAM" id="MobiDB-lite"/>
    </source>
</evidence>